<sequence>MAAPMDEMGKCSLHSYFEGDCGLSSKFPNEICLKLIVNCNNSIVGHLRACNMVEKSVKSEGELLCSGIWKWRPETDHGISVCPAHRYQYGIGWRPKVRCGFVRHPTTSNSKAQRGMSAPMCEAVQLSWETLCRVGTGICRQCISEISELPNACSVKTEIEADQDDICEIADHNKYRLRPKQIEKENIKILNEVLPSNTEDYDSFTNSQYSQTTNSQTSNWSDCSELALDKVNMVMEAMNVSPLRSTLQKEITDVKDSTIRYYKRKAHASIDSLLDFMAPKQGHLLKDEVLTKNRDISLPTESAMIEDLSKLYMKTVDNSLKMQILSVITSRLTKAELQTAIPGITIYRIDQARLHFNTSTNLGLQVKNKIKVPRQRMNDSKLEHAISCFFDTSFMQLVSYMYGTRDLKMDSGENITIPDVIRTTNHSKIIDLYFSYCTESNFEPLSKSTLFKILNTCAATKRTNLHGLDNIAAEGIEGFESLKEITKQIYERSILSTEEQKYHISKTLFQN</sequence>
<dbReference type="EMBL" id="CAJPWZ010001359">
    <property type="protein sequence ID" value="CAG2213537.1"/>
    <property type="molecule type" value="Genomic_DNA"/>
</dbReference>
<gene>
    <name evidence="1" type="ORF">MEDL_27452</name>
</gene>
<dbReference type="Proteomes" id="UP000683360">
    <property type="component" value="Unassembled WGS sequence"/>
</dbReference>
<proteinExistence type="predicted"/>
<name>A0A8S3RX31_MYTED</name>
<organism evidence="1 2">
    <name type="scientific">Mytilus edulis</name>
    <name type="common">Blue mussel</name>
    <dbReference type="NCBI Taxonomy" id="6550"/>
    <lineage>
        <taxon>Eukaryota</taxon>
        <taxon>Metazoa</taxon>
        <taxon>Spiralia</taxon>
        <taxon>Lophotrochozoa</taxon>
        <taxon>Mollusca</taxon>
        <taxon>Bivalvia</taxon>
        <taxon>Autobranchia</taxon>
        <taxon>Pteriomorphia</taxon>
        <taxon>Mytilida</taxon>
        <taxon>Mytiloidea</taxon>
        <taxon>Mytilidae</taxon>
        <taxon>Mytilinae</taxon>
        <taxon>Mytilus</taxon>
    </lineage>
</organism>
<evidence type="ECO:0000313" key="1">
    <source>
        <dbReference type="EMBL" id="CAG2213537.1"/>
    </source>
</evidence>
<reference evidence="1" key="1">
    <citation type="submission" date="2021-03" db="EMBL/GenBank/DDBJ databases">
        <authorList>
            <person name="Bekaert M."/>
        </authorList>
    </citation>
    <scope>NUCLEOTIDE SEQUENCE</scope>
</reference>
<keyword evidence="2" id="KW-1185">Reference proteome</keyword>
<comment type="caution">
    <text evidence="1">The sequence shown here is derived from an EMBL/GenBank/DDBJ whole genome shotgun (WGS) entry which is preliminary data.</text>
</comment>
<protein>
    <submittedName>
        <fullName evidence="1">Uncharacterized protein</fullName>
    </submittedName>
</protein>
<dbReference type="OrthoDB" id="6155977at2759"/>
<accession>A0A8S3RX31</accession>
<evidence type="ECO:0000313" key="2">
    <source>
        <dbReference type="Proteomes" id="UP000683360"/>
    </source>
</evidence>
<dbReference type="AlphaFoldDB" id="A0A8S3RX31"/>